<evidence type="ECO:0000259" key="8">
    <source>
        <dbReference type="PROSITE" id="PS50525"/>
    </source>
</evidence>
<evidence type="ECO:0000259" key="7">
    <source>
        <dbReference type="PROSITE" id="PS50142"/>
    </source>
</evidence>
<keyword evidence="10" id="KW-1185">Reference proteome</keyword>
<dbReference type="PROSITE" id="PS50142">
    <property type="entry name" value="RNASE_3_2"/>
    <property type="match status" value="1"/>
</dbReference>
<dbReference type="InterPro" id="IPR007322">
    <property type="entry name" value="RNA_pol_bunyavir"/>
</dbReference>
<dbReference type="EC" id="2.7.7.48" evidence="1"/>
<organism evidence="9 10">
    <name type="scientific">Emaravirus kiwii</name>
    <dbReference type="NCBI Taxonomy" id="2660760"/>
    <lineage>
        <taxon>Viruses</taxon>
        <taxon>Riboviria</taxon>
        <taxon>Orthornavirae</taxon>
        <taxon>Negarnaviricota</taxon>
        <taxon>Polyploviricotina</taxon>
        <taxon>Bunyaviricetes</taxon>
        <taxon>Elliovirales</taxon>
        <taxon>Fimoviridae</taxon>
        <taxon>Emaravirus</taxon>
    </lineage>
</organism>
<dbReference type="GeneID" id="65247065"/>
<proteinExistence type="predicted"/>
<feature type="domain" description="RNase III" evidence="7">
    <location>
        <begin position="2078"/>
        <end position="2149"/>
    </location>
</feature>
<protein>
    <recommendedName>
        <fullName evidence="2">RNA-directed RNA polymerase L</fullName>
        <ecNumber evidence="1">2.7.7.48</ecNumber>
    </recommendedName>
    <alternativeName>
        <fullName evidence="4">Large structural protein</fullName>
    </alternativeName>
    <alternativeName>
        <fullName evidence="6">Replicase</fullName>
    </alternativeName>
    <alternativeName>
        <fullName evidence="5">Transcriptase</fullName>
    </alternativeName>
</protein>
<keyword evidence="9" id="KW-0696">RNA-directed RNA polymerase</keyword>
<evidence type="ECO:0000256" key="1">
    <source>
        <dbReference type="ARBA" id="ARBA00012494"/>
    </source>
</evidence>
<evidence type="ECO:0000256" key="2">
    <source>
        <dbReference type="ARBA" id="ARBA00018602"/>
    </source>
</evidence>
<dbReference type="InterPro" id="IPR007099">
    <property type="entry name" value="RNA-dir_pol_NSvirus"/>
</dbReference>
<keyword evidence="3" id="KW-0808">Transferase</keyword>
<evidence type="ECO:0000256" key="6">
    <source>
        <dbReference type="ARBA" id="ARBA00031012"/>
    </source>
</evidence>
<name>A0A5Q5AR46_9VIRU</name>
<dbReference type="KEGG" id="vg:65247065"/>
<feature type="domain" description="RdRp catalytic" evidence="8">
    <location>
        <begin position="1113"/>
        <end position="1300"/>
    </location>
</feature>
<evidence type="ECO:0000256" key="5">
    <source>
        <dbReference type="ARBA" id="ARBA00030436"/>
    </source>
</evidence>
<dbReference type="GO" id="GO:0003968">
    <property type="term" value="F:RNA-directed RNA polymerase activity"/>
    <property type="evidence" value="ECO:0007669"/>
    <property type="project" value="UniProtKB-KW"/>
</dbReference>
<dbReference type="RefSeq" id="YP_010088071.1">
    <property type="nucleotide sequence ID" value="NC_055647.1"/>
</dbReference>
<evidence type="ECO:0000313" key="10">
    <source>
        <dbReference type="Proteomes" id="UP000677756"/>
    </source>
</evidence>
<dbReference type="GO" id="GO:0039694">
    <property type="term" value="P:viral RNA genome replication"/>
    <property type="evidence" value="ECO:0007669"/>
    <property type="project" value="InterPro"/>
</dbReference>
<dbReference type="GO" id="GO:0006351">
    <property type="term" value="P:DNA-templated transcription"/>
    <property type="evidence" value="ECO:0007669"/>
    <property type="project" value="InterPro"/>
</dbReference>
<dbReference type="PROSITE" id="PS50525">
    <property type="entry name" value="RDRP_SSRNA_NEG_SEG"/>
    <property type="match status" value="1"/>
</dbReference>
<accession>A0A5Q5AR46</accession>
<dbReference type="EMBL" id="MK602171">
    <property type="protein sequence ID" value="QEE82886.1"/>
    <property type="molecule type" value="Genomic_RNA"/>
</dbReference>
<evidence type="ECO:0000256" key="3">
    <source>
        <dbReference type="ARBA" id="ARBA00022679"/>
    </source>
</evidence>
<sequence>MEAKKGQIYESAINEIRGGNALPPDLMNKFLKIADKTLHGYTITSKKRNVEKIYKQCTCDIDFHKNIVSLAESILHTPPNPSQIDIVVTIIGLLELSRHDKLMQHVNELLQVNGYTLLGYDQPIREIFPSVDSILTPDIYFSVGDETYVLELKVRNKKTDLSAYYNRYKQALAGTNILVGVFNVSDSGFVEMGDFKLSEMINIDIETIGDVMYCIELCHQLRNKYSRYPEFSFYMQDSLMGDNHEPFMDAGFKQMVITHKDYDEISYLFGDRWQQVLHDTDNISLLTNSDMTTELLIDAKKDLYQDCSMRYNDFMDHFVGKYLKTDSYNKTELKNPNLTSILDKKNTDAYNITKKYKPSVYIPIAKTVFLDKFNFKRLDFYKSAFVGISQHGDSYTKSVINLIDAVFNTVAVDLLIKKNDEIDPAIYREVLTPEFSKYVNDRSQKFKKIANISNITSDTSILNNNTFSIHHRVDKHMKDNICGFTNKHYDSDTPKKDCLSISACEDDVIDLIKTMEEIFNSKHYEGVYANDLVTLEADNMNSHFCDLPSVCKTKYLDHLYSQHNIFKALISLNTVNSHKFRLVQTADPCTLLIMLPNADTLKSAPLRYLALTIIEKKDNVSYHANRLLGIAHDLLIGRNYNIILSKVISLDVTRLKLLNHSFAKYCLVMTYYNNLKKELRHQTHFITWILCQFVTISSLSITDTYKNFIMAIYSDYSNIDNLIEDKLESRPTTLGHVFILQKCFHGISQAAHQLKVINKNKNIENIDDRGDLIETGFNNNLSLKLPISGISVNNPKEIIHEAFMLFYLGNKGLHGSPQELLKLYYTPYKFETEYTQTLKDYRTIIQEYGNTSNMSFSYDVMRKTSLAAYSNIYNKKDMVRQSICNELELDKPMLSIKQFSSTKSMVSNLKQNLEEPPRKLPDSIDIYSLERILTESIIEDEHDFMRFINSEVYRINTKRLQEESANNKIKEERKEVTLLPEIYIEELKGVRFMKIKRHAYTRMLNGDYINQRNAKVFDEFFRLTEEYNLQTLKDAYKNLIHDDELLIRIFYKDQRTADDREIYTGNAQTRLCLYPVEKTYKAICKHIPGEAITISGDQKQKKLLEQRLSLIKEKKQKIRDKKTAEIYSVSSDASKWSARDIFLKFIVTISTNPYLHPNEKWFLIFLCFRYYKKNIVLTDAIFNDMINLAKKDKQGPYEEMTSSFFSNHFTVRSNWLQGNFNMISSFVHHCSTIYTETMLKIFSDRNSIECSMTSMVHSDDSTYDFLICDGGNRNKCKYIEDRNIGKLIIALITYSNRFHCITLNEKKTYISTFYKEFLSTIIVGNELFFFYLADLLPLSSDTSYTSPLQDLASYSGYINNSFSHACPRSMIKVAVTLINHLTLSTYNMQYTSDKNPRLNIDSTDLPIQIYPRYKVPIDMAGMIPYYSADAFNILNDIIYKLGKHDKLQSELVEDVLTENLISDYINIIKTNSPSVMTYIKSCILCMDYSQYERDDADPYNIIDYDLSQKSIINVISLNKGMRLKKTYTYQKYLESESKVRLQAAIHPEWCVKKPTDPELIKSNILQNYTNPNFRDGLIFSTPAIDYGRRVISSNKSMYTISSHIMEKDSAKNIKTVYSDLSKRINEIDVNARDLQRYLSLYLLSDKKISMAIQVYYSKVETVTMARPSYNKVIQPRSVYSEDFGKYSNTSLIESLLTSRYCKITNMDPKAEKFVDICDYVLERIGQLKVYETSEDIDQDYINYFNFKYPNSEHVTIDVETISDLGDASLKVYNNKLKFMSLLVRYFNDIKKTIENPKYNIPNYPSPSSLIMTIDSLLKKDEISTKVYLSNIKTTKYDDYLLTRFGMYAHNDFHIKFKLGYKVKIASSMKISHTLQTYKDTYEPMAFVTKLISRNLELFNDLKDEDGFTTGHYKFKEMVNVLENSKDINSTAMLLMLGKIQTPRFMISLLNDNRVYNHWLIPTNSIIEDPDASLVYYLCQGNIMKVRTFTQNGNVIFTMTYYKYLNRDLGAMASIKKKIASDFVELLRKSKITDRVEPTSRYSVYNINEYGRYTEYLGPRVYNVCLIQYARLKEIEPFYTEIDDNVRLILKVTSDYDSYEFEIRIRTYIDDEYYLNCLLDNLDVKGDSILGYLCDGLLFHKYPDYLKNVLPLLGPNHMISIMGNYTDSDCISDNIDVNKYGFLIEISNYFRDNNNLYMANVCETLQLVALENHIDITGKRNPEKFINSCGKIKLNPFCHDYVMSKYKADEEPPYFKLFKLVMRYRHHNKPVEKMIIYIVLIFRFYIHDYIVSDADFEY</sequence>
<evidence type="ECO:0000256" key="4">
    <source>
        <dbReference type="ARBA" id="ARBA00030285"/>
    </source>
</evidence>
<dbReference type="GO" id="GO:0006396">
    <property type="term" value="P:RNA processing"/>
    <property type="evidence" value="ECO:0007669"/>
    <property type="project" value="InterPro"/>
</dbReference>
<dbReference type="InterPro" id="IPR000999">
    <property type="entry name" value="RNase_III_dom"/>
</dbReference>
<dbReference type="GO" id="GO:0004525">
    <property type="term" value="F:ribonuclease III activity"/>
    <property type="evidence" value="ECO:0007669"/>
    <property type="project" value="InterPro"/>
</dbReference>
<reference evidence="9" key="1">
    <citation type="journal article" date="2019" name="Virus Res.">
        <title>Molecular characterization of a novel emaravrius infecting Actinidia spp. in China.</title>
        <authorList>
            <person name="Wang Y."/>
            <person name="Zhai L."/>
            <person name="Wen S."/>
            <person name="Yang Z."/>
            <person name="Wang G."/>
            <person name="Hong N."/>
        </authorList>
    </citation>
    <scope>NUCLEOTIDE SEQUENCE</scope>
    <source>
        <strain evidence="9">YD</strain>
    </source>
</reference>
<keyword evidence="9" id="KW-0548">Nucleotidyltransferase</keyword>
<dbReference type="Proteomes" id="UP000677756">
    <property type="component" value="Genome"/>
</dbReference>
<dbReference type="Pfam" id="PF04196">
    <property type="entry name" value="Bunya_RdRp"/>
    <property type="match status" value="1"/>
</dbReference>
<evidence type="ECO:0000313" key="9">
    <source>
        <dbReference type="EMBL" id="QEE82886.1"/>
    </source>
</evidence>